<reference evidence="1" key="1">
    <citation type="submission" date="2015-11" db="EMBL/GenBank/DDBJ databases">
        <title>De novo transcriptome assembly of four potential Pierce s Disease insect vectors from Arizona vineyards.</title>
        <authorList>
            <person name="Tassone E.E."/>
        </authorList>
    </citation>
    <scope>NUCLEOTIDE SEQUENCE</scope>
</reference>
<sequence length="151" mass="16982">MVILHRIFTCRTIWMFLVLYVILTSVLPASSKKRTEHDIQSRKLARDLYYQLEAGIVKMAPELKISPNSTAQEQKEALQDVTLALLVNSAENLKALANMKANPKLAGCIASTFRNSTKVKSVLQDLDVIESPLPAMTKLIEEFANLFITKY</sequence>
<gene>
    <name evidence="1" type="ORF">g.17003</name>
</gene>
<evidence type="ECO:0000313" key="1">
    <source>
        <dbReference type="EMBL" id="JAT03407.1"/>
    </source>
</evidence>
<accession>A0A1B6JW47</accession>
<dbReference type="AlphaFoldDB" id="A0A1B6JW47"/>
<organism evidence="1">
    <name type="scientific">Homalodisca liturata</name>
    <dbReference type="NCBI Taxonomy" id="320908"/>
    <lineage>
        <taxon>Eukaryota</taxon>
        <taxon>Metazoa</taxon>
        <taxon>Ecdysozoa</taxon>
        <taxon>Arthropoda</taxon>
        <taxon>Hexapoda</taxon>
        <taxon>Insecta</taxon>
        <taxon>Pterygota</taxon>
        <taxon>Neoptera</taxon>
        <taxon>Paraneoptera</taxon>
        <taxon>Hemiptera</taxon>
        <taxon>Auchenorrhyncha</taxon>
        <taxon>Membracoidea</taxon>
        <taxon>Cicadellidae</taxon>
        <taxon>Cicadellinae</taxon>
        <taxon>Proconiini</taxon>
        <taxon>Homalodisca</taxon>
    </lineage>
</organism>
<proteinExistence type="predicted"/>
<name>A0A1B6JW47_9HEMI</name>
<dbReference type="EMBL" id="GECU01004300">
    <property type="protein sequence ID" value="JAT03407.1"/>
    <property type="molecule type" value="Transcribed_RNA"/>
</dbReference>
<protein>
    <submittedName>
        <fullName evidence="1">Uncharacterized protein</fullName>
    </submittedName>
</protein>